<dbReference type="GeneID" id="91987241"/>
<evidence type="ECO:0000256" key="4">
    <source>
        <dbReference type="ARBA" id="ARBA00023027"/>
    </source>
</evidence>
<feature type="domain" description="Aldehyde dehydrogenase" evidence="5">
    <location>
        <begin position="50"/>
        <end position="523"/>
    </location>
</feature>
<comment type="caution">
    <text evidence="6">The sequence shown here is derived from an EMBL/GenBank/DDBJ whole genome shotgun (WGS) entry which is preliminary data.</text>
</comment>
<dbReference type="Proteomes" id="UP000054399">
    <property type="component" value="Unassembled WGS sequence"/>
</dbReference>
<dbReference type="RefSeq" id="XP_066616855.1">
    <property type="nucleotide sequence ID" value="XM_066754954.1"/>
</dbReference>
<dbReference type="InterPro" id="IPR016161">
    <property type="entry name" value="Ald_DH/histidinol_DH"/>
</dbReference>
<dbReference type="InterPro" id="IPR015590">
    <property type="entry name" value="Aldehyde_DH_dom"/>
</dbReference>
<proteinExistence type="inferred from homology"/>
<accession>A0ABR3C4L9</accession>
<evidence type="ECO:0000256" key="2">
    <source>
        <dbReference type="ARBA" id="ARBA00013048"/>
    </source>
</evidence>
<dbReference type="InterPro" id="IPR016160">
    <property type="entry name" value="Ald_DH_CS_CYS"/>
</dbReference>
<dbReference type="Gene3D" id="3.40.309.10">
    <property type="entry name" value="Aldehyde Dehydrogenase, Chain A, domain 2"/>
    <property type="match status" value="1"/>
</dbReference>
<dbReference type="EMBL" id="ATAM02000001">
    <property type="protein sequence ID" value="KAL0255578.1"/>
    <property type="molecule type" value="Genomic_DNA"/>
</dbReference>
<organism evidence="6 7">
    <name type="scientific">Cryptococcus tetragattii IND107</name>
    <dbReference type="NCBI Taxonomy" id="1296105"/>
    <lineage>
        <taxon>Eukaryota</taxon>
        <taxon>Fungi</taxon>
        <taxon>Dikarya</taxon>
        <taxon>Basidiomycota</taxon>
        <taxon>Agaricomycotina</taxon>
        <taxon>Tremellomycetes</taxon>
        <taxon>Tremellales</taxon>
        <taxon>Cryptococcaceae</taxon>
        <taxon>Cryptococcus</taxon>
        <taxon>Cryptococcus gattii species complex</taxon>
    </lineage>
</organism>
<keyword evidence="3" id="KW-0560">Oxidoreductase</keyword>
<dbReference type="CDD" id="cd07085">
    <property type="entry name" value="ALDH_F6_MMSDH"/>
    <property type="match status" value="1"/>
</dbReference>
<gene>
    <name evidence="6" type="ORF">I308_100383</name>
</gene>
<dbReference type="EC" id="1.2.1.27" evidence="2"/>
<evidence type="ECO:0000259" key="5">
    <source>
        <dbReference type="Pfam" id="PF00171"/>
    </source>
</evidence>
<keyword evidence="4" id="KW-0520">NAD</keyword>
<dbReference type="NCBIfam" id="TIGR01722">
    <property type="entry name" value="MMSDH"/>
    <property type="match status" value="1"/>
</dbReference>
<sequence length="544" mass="58596">MISRQLTRNLFNKRAASTLAADINAAQDNGRWKGTSTLGGDAKLLIGGSWESSKTDKWSEVHDPSTQRLISKVPHATPSEMKRIVDVAENKFYEWSESSVLTRQRIMLDLQGLIRKYHKDIARNIVLEQGKTFADAMGDVTRGLQVVQMATNIPTELLGRNIEVSRDMDTLTRIEPLGVGAAICPFNFPAMIPLWSVAMAIATGNTLILKPSERDPGASAIIAELCEMAGLPSGVINILHGGVDAVNFICDEPRIKAISFVGGDKAGKHIYDRAGALGKRVQAQLGAKSEWITIVVRADSLDHAIILPDANKSALKAVAGAAFGAAGQRCMALSVLVTVGDANWLPGLIEEAKALKMGNGFDEAADLGPVISPQARERIEQLIESCEKQGGRIVLDGRGATVKDYPNGNWVGPTILEATTDMDCYKNEIFGPALVVVKARDLNEAIELVNRNPYGNGAAIFTQSAVSSRKFEKKIEAGQVGINVPIPVPLPMFSWSGNKASVLGGASLYGPLGLNFWTKTKTITSLWREDAKEDKAAVAMPVHH</sequence>
<protein>
    <recommendedName>
        <fullName evidence="2">methylmalonate-semialdehyde dehydrogenase (CoA acylating)</fullName>
        <ecNumber evidence="2">1.2.1.27</ecNumber>
    </recommendedName>
</protein>
<evidence type="ECO:0000256" key="1">
    <source>
        <dbReference type="ARBA" id="ARBA00009986"/>
    </source>
</evidence>
<dbReference type="PANTHER" id="PTHR43866">
    <property type="entry name" value="MALONATE-SEMIALDEHYDE DEHYDROGENASE"/>
    <property type="match status" value="1"/>
</dbReference>
<evidence type="ECO:0000313" key="7">
    <source>
        <dbReference type="Proteomes" id="UP000054399"/>
    </source>
</evidence>
<dbReference type="PANTHER" id="PTHR43866:SF3">
    <property type="entry name" value="METHYLMALONATE-SEMIALDEHYDE DEHYDROGENASE [ACYLATING], MITOCHONDRIAL"/>
    <property type="match status" value="1"/>
</dbReference>
<reference evidence="7" key="1">
    <citation type="submission" date="2015-01" db="EMBL/GenBank/DDBJ databases">
        <title>The Genome Sequence of Cryptococcus gattii MMRL2647.</title>
        <authorList>
            <consortium name="The Broad Institute Genomics Platform"/>
            <person name="Cuomo C."/>
            <person name="Litvintseva A."/>
            <person name="Chen Y."/>
            <person name="Heitman J."/>
            <person name="Sun S."/>
            <person name="Springer D."/>
            <person name="Dromer F."/>
            <person name="Young S."/>
            <person name="Zeng Q."/>
            <person name="Gargeya S."/>
            <person name="Abouelleil A."/>
            <person name="Alvarado L."/>
            <person name="Chapman S.B."/>
            <person name="Gainer-Dewar J."/>
            <person name="Goldberg J."/>
            <person name="Griggs A."/>
            <person name="Gujja S."/>
            <person name="Hansen M."/>
            <person name="Howarth C."/>
            <person name="Imamovic A."/>
            <person name="Larimer J."/>
            <person name="Murphy C."/>
            <person name="Naylor J."/>
            <person name="Pearson M."/>
            <person name="Priest M."/>
            <person name="Roberts A."/>
            <person name="Saif S."/>
            <person name="Shea T."/>
            <person name="Sykes S."/>
            <person name="Wortman J."/>
            <person name="Nusbaum C."/>
            <person name="Birren B."/>
        </authorList>
    </citation>
    <scope>NUCLEOTIDE SEQUENCE [LARGE SCALE GENOMIC DNA]</scope>
    <source>
        <strain evidence="7">IND107</strain>
    </source>
</reference>
<evidence type="ECO:0000313" key="6">
    <source>
        <dbReference type="EMBL" id="KAL0255578.1"/>
    </source>
</evidence>
<dbReference type="InterPro" id="IPR016162">
    <property type="entry name" value="Ald_DH_N"/>
</dbReference>
<evidence type="ECO:0000256" key="3">
    <source>
        <dbReference type="ARBA" id="ARBA00023002"/>
    </source>
</evidence>
<name>A0ABR3C4L9_9TREE</name>
<dbReference type="Gene3D" id="3.40.605.10">
    <property type="entry name" value="Aldehyde Dehydrogenase, Chain A, domain 1"/>
    <property type="match status" value="1"/>
</dbReference>
<dbReference type="SUPFAM" id="SSF53720">
    <property type="entry name" value="ALDH-like"/>
    <property type="match status" value="1"/>
</dbReference>
<comment type="similarity">
    <text evidence="1">Belongs to the aldehyde dehydrogenase family.</text>
</comment>
<dbReference type="PROSITE" id="PS00070">
    <property type="entry name" value="ALDEHYDE_DEHYDR_CYS"/>
    <property type="match status" value="1"/>
</dbReference>
<dbReference type="Pfam" id="PF00171">
    <property type="entry name" value="Aldedh"/>
    <property type="match status" value="1"/>
</dbReference>
<dbReference type="InterPro" id="IPR016163">
    <property type="entry name" value="Ald_DH_C"/>
</dbReference>
<dbReference type="InterPro" id="IPR010061">
    <property type="entry name" value="MeMal-semiAld_DH"/>
</dbReference>
<keyword evidence="7" id="KW-1185">Reference proteome</keyword>
<reference evidence="6 7" key="2">
    <citation type="submission" date="2024-01" db="EMBL/GenBank/DDBJ databases">
        <title>Comparative genomics of Cryptococcus and Kwoniella reveals pathogenesis evolution and contrasting modes of karyotype evolution via chromosome fusion or intercentromeric recombination.</title>
        <authorList>
            <person name="Coelho M.A."/>
            <person name="David-Palma M."/>
            <person name="Shea T."/>
            <person name="Bowers K."/>
            <person name="Mcginley-Smith S."/>
            <person name="Mohammad A.W."/>
            <person name="Gnirke A."/>
            <person name="Yurkov A.M."/>
            <person name="Nowrousian M."/>
            <person name="Sun S."/>
            <person name="Cuomo C.A."/>
            <person name="Heitman J."/>
        </authorList>
    </citation>
    <scope>NUCLEOTIDE SEQUENCE [LARGE SCALE GENOMIC DNA]</scope>
    <source>
        <strain evidence="6 7">IND107</strain>
    </source>
</reference>